<organism evidence="1 2">
    <name type="scientific">Phocoena sinus</name>
    <name type="common">Vaquita</name>
    <dbReference type="NCBI Taxonomy" id="42100"/>
    <lineage>
        <taxon>Eukaryota</taxon>
        <taxon>Metazoa</taxon>
        <taxon>Chordata</taxon>
        <taxon>Craniata</taxon>
        <taxon>Vertebrata</taxon>
        <taxon>Euteleostomi</taxon>
        <taxon>Mammalia</taxon>
        <taxon>Eutheria</taxon>
        <taxon>Laurasiatheria</taxon>
        <taxon>Artiodactyla</taxon>
        <taxon>Whippomorpha</taxon>
        <taxon>Cetacea</taxon>
        <taxon>Odontoceti</taxon>
        <taxon>Phocoenidae</taxon>
        <taxon>Phocoena</taxon>
    </lineage>
</organism>
<reference evidence="1" key="2">
    <citation type="submission" date="2025-08" db="UniProtKB">
        <authorList>
            <consortium name="Ensembl"/>
        </authorList>
    </citation>
    <scope>IDENTIFICATION</scope>
</reference>
<evidence type="ECO:0000313" key="1">
    <source>
        <dbReference type="Ensembl" id="ENSPSNP00000030500.1"/>
    </source>
</evidence>
<evidence type="ECO:0000313" key="2">
    <source>
        <dbReference type="Proteomes" id="UP000694554"/>
    </source>
</evidence>
<dbReference type="GeneTree" id="ENSGT01000000220810"/>
<reference evidence="1" key="1">
    <citation type="submission" date="2019-08" db="EMBL/GenBank/DDBJ databases">
        <title>Phocoena sinus (Vaquita) genome, mPhoSin1, primary haplotype.</title>
        <authorList>
            <person name="Morin P."/>
            <person name="Mountcastle J."/>
            <person name="Fungtammasan C."/>
            <person name="Rhie A."/>
            <person name="Rojas-Bracho L."/>
            <person name="Smith C.R."/>
            <person name="Taylor B.L."/>
            <person name="Gulland F.M.D."/>
            <person name="Musser W."/>
            <person name="Houck M."/>
            <person name="Haase B."/>
            <person name="Paez S."/>
            <person name="Howe K."/>
            <person name="Torrance J."/>
            <person name="Formenti G."/>
            <person name="Phillippy A."/>
            <person name="Ryder O."/>
            <person name="Jarvis E.D."/>
            <person name="Fedrigo O."/>
        </authorList>
    </citation>
    <scope>NUCLEOTIDE SEQUENCE [LARGE SCALE GENOMIC DNA]</scope>
</reference>
<accession>A0A8C9EDL0</accession>
<keyword evidence="2" id="KW-1185">Reference proteome</keyword>
<protein>
    <submittedName>
        <fullName evidence="1">Uncharacterized protein</fullName>
    </submittedName>
</protein>
<dbReference type="Ensembl" id="ENSPSNT00000034225.1">
    <property type="protein sequence ID" value="ENSPSNP00000030500.1"/>
    <property type="gene ID" value="ENSPSNG00000022042.1"/>
</dbReference>
<name>A0A8C9EDL0_PHOSS</name>
<reference evidence="1" key="3">
    <citation type="submission" date="2025-09" db="UniProtKB">
        <authorList>
            <consortium name="Ensembl"/>
        </authorList>
    </citation>
    <scope>IDENTIFICATION</scope>
</reference>
<dbReference type="InterPro" id="IPR043046">
    <property type="entry name" value="IL17RA/B_FnIII-like_2_sf"/>
</dbReference>
<dbReference type="Gene3D" id="2.60.40.2150">
    <property type="entry name" value="Interleukin-17 receptor A/B, fibronectin-III-like domain 2"/>
    <property type="match status" value="1"/>
</dbReference>
<dbReference type="AlphaFoldDB" id="A0A8C9EDL0"/>
<proteinExistence type="predicted"/>
<dbReference type="Proteomes" id="UP000694554">
    <property type="component" value="Chromosome 11"/>
</dbReference>
<sequence length="80" mass="8796">VILSQLTGSLWDPNITACKKNETTVEVNFTTSPLGNRYMALIQNTTVIGTSYVMGSRHEGFSSCGSRTLEHRLRSCGTWA</sequence>